<evidence type="ECO:0000313" key="7">
    <source>
        <dbReference type="EMBL" id="TCO84408.1"/>
    </source>
</evidence>
<dbReference type="PANTHER" id="PTHR46390:SF1">
    <property type="entry name" value="MANNOSE-1-PHOSPHATE GUANYLYLTRANSFERASE"/>
    <property type="match status" value="1"/>
</dbReference>
<evidence type="ECO:0000313" key="8">
    <source>
        <dbReference type="Proteomes" id="UP000295711"/>
    </source>
</evidence>
<dbReference type="OrthoDB" id="9808275at2"/>
<dbReference type="SUPFAM" id="SSF51182">
    <property type="entry name" value="RmlC-like cupins"/>
    <property type="match status" value="2"/>
</dbReference>
<dbReference type="InterPro" id="IPR051161">
    <property type="entry name" value="Mannose-6P_isomerase_type2"/>
</dbReference>
<dbReference type="EMBL" id="SLXA01000007">
    <property type="protein sequence ID" value="TCO84408.1"/>
    <property type="molecule type" value="Genomic_DNA"/>
</dbReference>
<dbReference type="CDD" id="cd07010">
    <property type="entry name" value="cupin_PMI_type_I_N_bac"/>
    <property type="match status" value="1"/>
</dbReference>
<dbReference type="GO" id="GO:0005976">
    <property type="term" value="P:polysaccharide metabolic process"/>
    <property type="evidence" value="ECO:0007669"/>
    <property type="project" value="InterPro"/>
</dbReference>
<sequence length="777" mass="89372">MKCIVLAGGKGNSLWPLSRENYPKQFMDIKNNRSLFQESIARNIPFCDEFIISTHEAYHFIVENQMKDFQGLRYRCFLEEERKKTAPAIAIICMCFSPSELVFVVSSDQIIEGENYKDTIIQAQALARDGAIVTFGMQPEGPRTDYGYIHYDGEQVLSFKEKPGFDEAEKYVKAGDYLWNSGNFLFRAGDFLQELKRLAPEAYWACYECMRHVDISSRNIQLQKYFTRDIPAISMEHAVLEKSDLVRVVKSDVLWYDVGDLNRLSDYAKAGDDEGVIEENCQDVTVINRTGDRLVVANGLEDTVIINTEDAVYVSKKSAESDIRDIVFKYHDQYGKYFENHHIFYRQWGTYEVLEETSYFKVRKVTLYPGKTHSLHKHDLRSEQWIVARGVATITLGRETKEYREKDSVYIPIGVEHSVSNYEEEDLVIIEVAIGKMLNDEDSVTIAEKRNSLRLNSSIIKLEPAFKDYLWGGTKLKDIYHKQCDYDIVAESWELSAHKDGQSTVASGRFKGMLFGDYLKKIGREALGWKSQAFERFPILVKIIDAKQSLSIQVHPDDEFALREENEYGKNEMWHIMDCEPGAYIYYGVSQSLTKEELKKRVEDNTVLEALNKIEVHKGDTFFVDAGTIHAIGAGILLCEIQQNSNCTYRLYDYDRRDKYGNPRELHLEKAQAVSNLNMREIEAVDSQQKVTICNGYEEEVLGSCKYFESKKYQVYTEVEFAMNDASFCSIIIIEGEGMIRCDDESFKFSAADSFFIPAGQRKVLVRGKCSFIKTHV</sequence>
<keyword evidence="7" id="KW-0548">Nucleotidyltransferase</keyword>
<dbReference type="Gene3D" id="3.90.550.10">
    <property type="entry name" value="Spore Coat Polysaccharide Biosynthesis Protein SpsA, Chain A"/>
    <property type="match status" value="1"/>
</dbReference>
<dbReference type="InterPro" id="IPR029044">
    <property type="entry name" value="Nucleotide-diphossugar_trans"/>
</dbReference>
<accession>A0A4R2LH77</accession>
<dbReference type="Gene3D" id="2.60.120.10">
    <property type="entry name" value="Jelly Rolls"/>
    <property type="match status" value="3"/>
</dbReference>
<dbReference type="GO" id="GO:0004475">
    <property type="term" value="F:mannose-1-phosphate guanylyltransferase (GTP) activity"/>
    <property type="evidence" value="ECO:0007669"/>
    <property type="project" value="TreeGrafter"/>
</dbReference>
<proteinExistence type="predicted"/>
<protein>
    <recommendedName>
        <fullName evidence="1">Phosphohexomutase</fullName>
    </recommendedName>
    <alternativeName>
        <fullName evidence="2">Phosphomannose isomerase</fullName>
    </alternativeName>
</protein>
<feature type="domain" description="Mannose-6-phosphate isomerase type II C-terminal" evidence="4">
    <location>
        <begin position="338"/>
        <end position="446"/>
    </location>
</feature>
<keyword evidence="7" id="KW-0413">Isomerase</keyword>
<evidence type="ECO:0000256" key="2">
    <source>
        <dbReference type="ARBA" id="ARBA00030762"/>
    </source>
</evidence>
<evidence type="ECO:0000259" key="6">
    <source>
        <dbReference type="Pfam" id="PF21621"/>
    </source>
</evidence>
<dbReference type="SUPFAM" id="SSF53448">
    <property type="entry name" value="Nucleotide-diphospho-sugar transferases"/>
    <property type="match status" value="1"/>
</dbReference>
<feature type="domain" description="Nucleotidyl transferase" evidence="3">
    <location>
        <begin position="2"/>
        <end position="268"/>
    </location>
</feature>
<keyword evidence="7" id="KW-0808">Transferase</keyword>
<dbReference type="CDD" id="cd02213">
    <property type="entry name" value="cupin_PMI_typeII_C"/>
    <property type="match status" value="1"/>
</dbReference>
<reference evidence="7 8" key="1">
    <citation type="submission" date="2019-03" db="EMBL/GenBank/DDBJ databases">
        <title>Genomic Encyclopedia of Type Strains, Phase IV (KMG-IV): sequencing the most valuable type-strain genomes for metagenomic binning, comparative biology and taxonomic classification.</title>
        <authorList>
            <person name="Goeker M."/>
        </authorList>
    </citation>
    <scope>NUCLEOTIDE SEQUENCE [LARGE SCALE GENOMIC DNA]</scope>
    <source>
        <strain evidence="7 8">DSM 28559</strain>
    </source>
</reference>
<dbReference type="Pfam" id="PF01050">
    <property type="entry name" value="MannoseP_isomer"/>
    <property type="match status" value="1"/>
</dbReference>
<evidence type="ECO:0000259" key="5">
    <source>
        <dbReference type="Pfam" id="PF20511"/>
    </source>
</evidence>
<evidence type="ECO:0000256" key="1">
    <source>
        <dbReference type="ARBA" id="ARBA00029741"/>
    </source>
</evidence>
<dbReference type="PANTHER" id="PTHR46390">
    <property type="entry name" value="MANNOSE-1-PHOSPHATE GUANYLYLTRANSFERASE"/>
    <property type="match status" value="1"/>
</dbReference>
<dbReference type="Pfam" id="PF21621">
    <property type="entry name" value="MPI_cupin_dom"/>
    <property type="match status" value="1"/>
</dbReference>
<dbReference type="GO" id="GO:0004476">
    <property type="term" value="F:mannose-6-phosphate isomerase activity"/>
    <property type="evidence" value="ECO:0007669"/>
    <property type="project" value="InterPro"/>
</dbReference>
<dbReference type="InterPro" id="IPR001538">
    <property type="entry name" value="Man6P_isomerase-2_C"/>
</dbReference>
<gene>
    <name evidence="7" type="ORF">EV212_1078</name>
</gene>
<dbReference type="Pfam" id="PF20511">
    <property type="entry name" value="PMI_typeI_cat"/>
    <property type="match status" value="1"/>
</dbReference>
<organism evidence="7 8">
    <name type="scientific">Frisingicoccus caecimuris</name>
    <dbReference type="NCBI Taxonomy" id="1796636"/>
    <lineage>
        <taxon>Bacteria</taxon>
        <taxon>Bacillati</taxon>
        <taxon>Bacillota</taxon>
        <taxon>Clostridia</taxon>
        <taxon>Lachnospirales</taxon>
        <taxon>Lachnospiraceae</taxon>
        <taxon>Frisingicoccus</taxon>
    </lineage>
</organism>
<feature type="domain" description="Mannose-6-phosphate isomerase cupin" evidence="6">
    <location>
        <begin position="704"/>
        <end position="777"/>
    </location>
</feature>
<dbReference type="AlphaFoldDB" id="A0A4R2LH77"/>
<dbReference type="RefSeq" id="WP_132091498.1">
    <property type="nucleotide sequence ID" value="NZ_JANKAQ010000006.1"/>
</dbReference>
<dbReference type="InterPro" id="IPR011051">
    <property type="entry name" value="RmlC_Cupin_sf"/>
</dbReference>
<dbReference type="InterPro" id="IPR046457">
    <property type="entry name" value="PMI_typeI_cat"/>
</dbReference>
<evidence type="ECO:0000259" key="4">
    <source>
        <dbReference type="Pfam" id="PF01050"/>
    </source>
</evidence>
<dbReference type="InterPro" id="IPR049071">
    <property type="entry name" value="MPI_cupin_dom"/>
</dbReference>
<dbReference type="GO" id="GO:0008270">
    <property type="term" value="F:zinc ion binding"/>
    <property type="evidence" value="ECO:0007669"/>
    <property type="project" value="InterPro"/>
</dbReference>
<evidence type="ECO:0000259" key="3">
    <source>
        <dbReference type="Pfam" id="PF00483"/>
    </source>
</evidence>
<name>A0A4R2LH77_9FIRM</name>
<dbReference type="GO" id="GO:0009298">
    <property type="term" value="P:GDP-mannose biosynthetic process"/>
    <property type="evidence" value="ECO:0007669"/>
    <property type="project" value="TreeGrafter"/>
</dbReference>
<dbReference type="Proteomes" id="UP000295711">
    <property type="component" value="Unassembled WGS sequence"/>
</dbReference>
<feature type="domain" description="Phosphomannose isomerase type I catalytic" evidence="5">
    <location>
        <begin position="459"/>
        <end position="565"/>
    </location>
</feature>
<comment type="caution">
    <text evidence="7">The sequence shown here is derived from an EMBL/GenBank/DDBJ whole genome shotgun (WGS) entry which is preliminary data.</text>
</comment>
<dbReference type="Pfam" id="PF00483">
    <property type="entry name" value="NTP_transferase"/>
    <property type="match status" value="1"/>
</dbReference>
<keyword evidence="8" id="KW-1185">Reference proteome</keyword>
<dbReference type="InterPro" id="IPR005835">
    <property type="entry name" value="NTP_transferase_dom"/>
</dbReference>
<dbReference type="InterPro" id="IPR014710">
    <property type="entry name" value="RmlC-like_jellyroll"/>
</dbReference>